<evidence type="ECO:0000313" key="1">
    <source>
        <dbReference type="EMBL" id="CAB4015157.1"/>
    </source>
</evidence>
<dbReference type="InterPro" id="IPR012337">
    <property type="entry name" value="RNaseH-like_sf"/>
</dbReference>
<protein>
    <submittedName>
        <fullName evidence="1">Uncharacterized protein LOC110248986</fullName>
    </submittedName>
</protein>
<dbReference type="InterPro" id="IPR001584">
    <property type="entry name" value="Integrase_cat-core"/>
</dbReference>
<dbReference type="PANTHER" id="PTHR47331">
    <property type="entry name" value="PHD-TYPE DOMAIN-CONTAINING PROTEIN"/>
    <property type="match status" value="1"/>
</dbReference>
<dbReference type="Gene3D" id="3.30.420.10">
    <property type="entry name" value="Ribonuclease H-like superfamily/Ribonuclease H"/>
    <property type="match status" value="1"/>
</dbReference>
<dbReference type="Proteomes" id="UP001152795">
    <property type="component" value="Unassembled WGS sequence"/>
</dbReference>
<keyword evidence="2" id="KW-1185">Reference proteome</keyword>
<sequence length="279" mass="32035">MGQLPKERVNPSFANEIVSVDYAGPVFIKAGSKRRPIYQKAYIAIFVCLQTKSCHVELVSDLTAEAFVAVLRRFVARRGKPRQIWSDNATCFTRANKDLKGFYDYLKEAETQATIANFCSTQGIQWKFSPPTGPHHGSVWENGVKACKYHLKRIVGETKLNFEELTTCLCQIEACLNSRPIADSIDSNDDDGIAPLTPGHFLIGRPLESLPDHPDTVNKPMKVLKRWYLCQALVQHFWKKWYTEYLNYLQRFNKWKHERRNLSIGDIVVVKDDRLLPCK</sequence>
<gene>
    <name evidence="1" type="ORF">PACLA_8A083548</name>
</gene>
<dbReference type="GO" id="GO:0015074">
    <property type="term" value="P:DNA integration"/>
    <property type="evidence" value="ECO:0007669"/>
    <property type="project" value="InterPro"/>
</dbReference>
<dbReference type="InterPro" id="IPR036397">
    <property type="entry name" value="RNaseH_sf"/>
</dbReference>
<dbReference type="InterPro" id="IPR040676">
    <property type="entry name" value="DUF5641"/>
</dbReference>
<dbReference type="SUPFAM" id="SSF53098">
    <property type="entry name" value="Ribonuclease H-like"/>
    <property type="match status" value="1"/>
</dbReference>
<dbReference type="AlphaFoldDB" id="A0A6S7ICR4"/>
<reference evidence="1" key="1">
    <citation type="submission" date="2020-04" db="EMBL/GenBank/DDBJ databases">
        <authorList>
            <person name="Alioto T."/>
            <person name="Alioto T."/>
            <person name="Gomez Garrido J."/>
        </authorList>
    </citation>
    <scope>NUCLEOTIDE SEQUENCE</scope>
    <source>
        <strain evidence="1">A484AB</strain>
    </source>
</reference>
<dbReference type="Pfam" id="PF18701">
    <property type="entry name" value="DUF5641"/>
    <property type="match status" value="1"/>
</dbReference>
<dbReference type="Pfam" id="PF00665">
    <property type="entry name" value="rve"/>
    <property type="match status" value="1"/>
</dbReference>
<dbReference type="EMBL" id="CACRXK020008606">
    <property type="protein sequence ID" value="CAB4015157.1"/>
    <property type="molecule type" value="Genomic_DNA"/>
</dbReference>
<dbReference type="PROSITE" id="PS50994">
    <property type="entry name" value="INTEGRASE"/>
    <property type="match status" value="1"/>
</dbReference>
<dbReference type="GO" id="GO:0003676">
    <property type="term" value="F:nucleic acid binding"/>
    <property type="evidence" value="ECO:0007669"/>
    <property type="project" value="InterPro"/>
</dbReference>
<dbReference type="OrthoDB" id="5984724at2759"/>
<proteinExistence type="predicted"/>
<comment type="caution">
    <text evidence="1">The sequence shown here is derived from an EMBL/GenBank/DDBJ whole genome shotgun (WGS) entry which is preliminary data.</text>
</comment>
<organism evidence="1 2">
    <name type="scientific">Paramuricea clavata</name>
    <name type="common">Red gorgonian</name>
    <name type="synonym">Violescent sea-whip</name>
    <dbReference type="NCBI Taxonomy" id="317549"/>
    <lineage>
        <taxon>Eukaryota</taxon>
        <taxon>Metazoa</taxon>
        <taxon>Cnidaria</taxon>
        <taxon>Anthozoa</taxon>
        <taxon>Octocorallia</taxon>
        <taxon>Malacalcyonacea</taxon>
        <taxon>Plexauridae</taxon>
        <taxon>Paramuricea</taxon>
    </lineage>
</organism>
<name>A0A6S7ICR4_PARCT</name>
<evidence type="ECO:0000313" key="2">
    <source>
        <dbReference type="Proteomes" id="UP001152795"/>
    </source>
</evidence>
<accession>A0A6S7ICR4</accession>